<keyword evidence="2" id="KW-1133">Transmembrane helix</keyword>
<keyword evidence="2" id="KW-0472">Membrane</keyword>
<protein>
    <submittedName>
        <fullName evidence="3">DUF4245 family protein</fullName>
    </submittedName>
</protein>
<feature type="region of interest" description="Disordered" evidence="1">
    <location>
        <begin position="1"/>
        <end position="46"/>
    </location>
</feature>
<keyword evidence="4" id="KW-1185">Reference proteome</keyword>
<evidence type="ECO:0000313" key="4">
    <source>
        <dbReference type="Proteomes" id="UP001323798"/>
    </source>
</evidence>
<evidence type="ECO:0000313" key="3">
    <source>
        <dbReference type="EMBL" id="WPR88533.1"/>
    </source>
</evidence>
<accession>A0ABZ0SL24</accession>
<evidence type="ECO:0000256" key="2">
    <source>
        <dbReference type="SAM" id="Phobius"/>
    </source>
</evidence>
<feature type="transmembrane region" description="Helical" evidence="2">
    <location>
        <begin position="56"/>
        <end position="77"/>
    </location>
</feature>
<evidence type="ECO:0000256" key="1">
    <source>
        <dbReference type="SAM" id="MobiDB-lite"/>
    </source>
</evidence>
<organism evidence="3 4">
    <name type="scientific">Microbacterium rhizosphaerae</name>
    <dbReference type="NCBI Taxonomy" id="1678237"/>
    <lineage>
        <taxon>Bacteria</taxon>
        <taxon>Bacillati</taxon>
        <taxon>Actinomycetota</taxon>
        <taxon>Actinomycetes</taxon>
        <taxon>Micrococcales</taxon>
        <taxon>Microbacteriaceae</taxon>
        <taxon>Microbacterium</taxon>
    </lineage>
</organism>
<sequence>MASGTAHPTPPAASPGAEPRGRGPRIVAELGRPETPEETAARKAESSRVYRSSQTFRNLIAALLATLAIVVVIVLSVPRGTPAAQGSIDVASVAQQVQSGYDHPVVVPHVPTSWRVNEAAIDGSDTWSIAYVPTGDKGYLRVSQAFDADTAWDAQKLSGAAPSGTIVVDGVTWTVYDIQDPSRAGNVSYAIGTKAGKDRILIYGTANPKTAAVAAEGLAQQIHDLNGAAQ</sequence>
<feature type="compositionally biased region" description="Basic and acidic residues" evidence="1">
    <location>
        <begin position="31"/>
        <end position="46"/>
    </location>
</feature>
<gene>
    <name evidence="3" type="ORF">SM116_12190</name>
</gene>
<dbReference type="InterPro" id="IPR025339">
    <property type="entry name" value="DUF4245"/>
</dbReference>
<dbReference type="Proteomes" id="UP001323798">
    <property type="component" value="Chromosome"/>
</dbReference>
<keyword evidence="2" id="KW-0812">Transmembrane</keyword>
<dbReference type="EMBL" id="CP139368">
    <property type="protein sequence ID" value="WPR88533.1"/>
    <property type="molecule type" value="Genomic_DNA"/>
</dbReference>
<proteinExistence type="predicted"/>
<dbReference type="Pfam" id="PF14030">
    <property type="entry name" value="DUF4245"/>
    <property type="match status" value="1"/>
</dbReference>
<reference evidence="3 4" key="1">
    <citation type="submission" date="2023-11" db="EMBL/GenBank/DDBJ databases">
        <title>Genome sequence of Microbacterium rhizosphaerae KACC 19337.</title>
        <authorList>
            <person name="Choi H."/>
            <person name="Kim S."/>
            <person name="Kim Y."/>
            <person name="Kwon S.-W."/>
            <person name="Heo J."/>
        </authorList>
    </citation>
    <scope>NUCLEOTIDE SEQUENCE [LARGE SCALE GENOMIC DNA]</scope>
    <source>
        <strain evidence="3 4">KACC 19337</strain>
    </source>
</reference>
<dbReference type="RefSeq" id="WP_320941252.1">
    <property type="nucleotide sequence ID" value="NZ_CP139368.1"/>
</dbReference>
<name>A0ABZ0SL24_9MICO</name>